<protein>
    <submittedName>
        <fullName evidence="1">Uncharacterized protein</fullName>
    </submittedName>
</protein>
<dbReference type="EMBL" id="AFQF01007592">
    <property type="protein sequence ID" value="EGU71817.1"/>
    <property type="molecule type" value="Genomic_DNA"/>
</dbReference>
<reference evidence="1" key="1">
    <citation type="journal article" date="2012" name="Mol. Plant Microbe Interact.">
        <title>A highly conserved effector in Fusarium oxysporum is required for full virulence on Arabidopsis.</title>
        <authorList>
            <person name="Thatcher L.F."/>
            <person name="Gardiner D.M."/>
            <person name="Kazan K."/>
            <person name="Manners J."/>
        </authorList>
    </citation>
    <scope>NUCLEOTIDE SEQUENCE [LARGE SCALE GENOMIC DNA]</scope>
    <source>
        <strain evidence="1">Fo5176</strain>
    </source>
</reference>
<evidence type="ECO:0000313" key="1">
    <source>
        <dbReference type="EMBL" id="EGU71817.1"/>
    </source>
</evidence>
<name>F9GG89_FUSOF</name>
<organism evidence="1">
    <name type="scientific">Fusarium oxysporum (strain Fo5176)</name>
    <name type="common">Fusarium vascular wilt</name>
    <dbReference type="NCBI Taxonomy" id="660025"/>
    <lineage>
        <taxon>Eukaryota</taxon>
        <taxon>Fungi</taxon>
        <taxon>Dikarya</taxon>
        <taxon>Ascomycota</taxon>
        <taxon>Pezizomycotina</taxon>
        <taxon>Sordariomycetes</taxon>
        <taxon>Hypocreomycetidae</taxon>
        <taxon>Hypocreales</taxon>
        <taxon>Nectriaceae</taxon>
        <taxon>Fusarium</taxon>
        <taxon>Fusarium oxysporum species complex</taxon>
    </lineage>
</organism>
<proteinExistence type="predicted"/>
<dbReference type="AlphaFoldDB" id="F9GG89"/>
<sequence>MICLLRIYLGGALEERRVLKGKRDEDKLSQCLIYALWEGVCPAILQKPLLAEE</sequence>
<gene>
    <name evidence="1" type="ORF">FOXB_17673</name>
</gene>
<accession>F9GG89</accession>
<comment type="caution">
    <text evidence="1">The sequence shown here is derived from an EMBL/GenBank/DDBJ whole genome shotgun (WGS) entry which is preliminary data.</text>
</comment>